<organism evidence="2 3">
    <name type="scientific">Paenibacillus hemerocallicola</name>
    <dbReference type="NCBI Taxonomy" id="1172614"/>
    <lineage>
        <taxon>Bacteria</taxon>
        <taxon>Bacillati</taxon>
        <taxon>Bacillota</taxon>
        <taxon>Bacilli</taxon>
        <taxon>Bacillales</taxon>
        <taxon>Paenibacillaceae</taxon>
        <taxon>Paenibacillus</taxon>
    </lineage>
</organism>
<dbReference type="InterPro" id="IPR011989">
    <property type="entry name" value="ARM-like"/>
</dbReference>
<evidence type="ECO:0000313" key="2">
    <source>
        <dbReference type="EMBL" id="TNJ65911.1"/>
    </source>
</evidence>
<dbReference type="Pfam" id="PF13769">
    <property type="entry name" value="Virulence_fact"/>
    <property type="match status" value="1"/>
</dbReference>
<dbReference type="SUPFAM" id="SSF48371">
    <property type="entry name" value="ARM repeat"/>
    <property type="match status" value="1"/>
</dbReference>
<dbReference type="Gene3D" id="3.30.1370.70">
    <property type="entry name" value="Scaffold protein Nfu/NifU, N-terminal domain"/>
    <property type="match status" value="1"/>
</dbReference>
<dbReference type="InterPro" id="IPR036498">
    <property type="entry name" value="Nfu/NifU_N_sf"/>
</dbReference>
<name>A0A5C4TAA2_9BACL</name>
<evidence type="ECO:0000313" key="3">
    <source>
        <dbReference type="Proteomes" id="UP000307943"/>
    </source>
</evidence>
<reference evidence="2 3" key="1">
    <citation type="submission" date="2019-05" db="EMBL/GenBank/DDBJ databases">
        <title>We sequenced the genome of Paenibacillus hemerocallicola KCTC 33185 for further insight into its adaptation and study the phylogeny of Paenibacillus.</title>
        <authorList>
            <person name="Narsing Rao M.P."/>
        </authorList>
    </citation>
    <scope>NUCLEOTIDE SEQUENCE [LARGE SCALE GENOMIC DNA]</scope>
    <source>
        <strain evidence="2 3">KCTC 33185</strain>
    </source>
</reference>
<dbReference type="InterPro" id="IPR014824">
    <property type="entry name" value="Nfu/NifU_N"/>
</dbReference>
<dbReference type="InterPro" id="IPR004155">
    <property type="entry name" value="PBS_lyase_HEAT"/>
</dbReference>
<dbReference type="EMBL" id="VDCQ01000015">
    <property type="protein sequence ID" value="TNJ65911.1"/>
    <property type="molecule type" value="Genomic_DNA"/>
</dbReference>
<comment type="caution">
    <text evidence="2">The sequence shown here is derived from an EMBL/GenBank/DDBJ whole genome shotgun (WGS) entry which is preliminary data.</text>
</comment>
<dbReference type="Proteomes" id="UP000307943">
    <property type="component" value="Unassembled WGS sequence"/>
</dbReference>
<accession>A0A5C4TAA2</accession>
<proteinExistence type="predicted"/>
<dbReference type="GO" id="GO:0016491">
    <property type="term" value="F:oxidoreductase activity"/>
    <property type="evidence" value="ECO:0007669"/>
    <property type="project" value="TreeGrafter"/>
</dbReference>
<dbReference type="InterPro" id="IPR025989">
    <property type="entry name" value="Virulence_F_dom"/>
</dbReference>
<protein>
    <submittedName>
        <fullName evidence="2">Virulence factor</fullName>
    </submittedName>
</protein>
<dbReference type="InterPro" id="IPR016024">
    <property type="entry name" value="ARM-type_fold"/>
</dbReference>
<dbReference type="PANTHER" id="PTHR12697">
    <property type="entry name" value="PBS LYASE HEAT-LIKE PROTEIN"/>
    <property type="match status" value="1"/>
</dbReference>
<dbReference type="AlphaFoldDB" id="A0A5C4TAA2"/>
<dbReference type="SUPFAM" id="SSF110836">
    <property type="entry name" value="Hypothetical protein SAV1430"/>
    <property type="match status" value="1"/>
</dbReference>
<dbReference type="RefSeq" id="WP_139602711.1">
    <property type="nucleotide sequence ID" value="NZ_VDCQ01000015.1"/>
</dbReference>
<feature type="domain" description="Scaffold protein Nfu/NifU N-terminal" evidence="1">
    <location>
        <begin position="4"/>
        <end position="91"/>
    </location>
</feature>
<keyword evidence="3" id="KW-1185">Reference proteome</keyword>
<dbReference type="OrthoDB" id="420201at2"/>
<sequence>MRIVSIEPTPSPNTMKVNLDESLPKGAKRTYKSTDTAAPEAFRRILDIPGVTAIFHTADFIAVDRTSKGDWEMILSRIRSILGSDESVAAGIPEGEAPNDSYGEATVLMQTFRSIPLQIRVRAGMEEVRRAMPERFVQSAMQAGNASPNLIKERKLEEIGIRYGELQEIADQVVQELDASYDADRLGELVKAAEAAGLGEEAPAPLPQKELALSELERLLDDPDWKKRYAALQQMKPTVEKLSLLAKAIRDPQSSVRRLAAVYLGDVREPEALPYLFQALRDESVSVRRTAGDTLSDIGDPAAIGPMIEALGDKNKLVRWRAARFLYEAGDESALAALREASDDTEFEVRMQVKMAIERIEGGGAAEGSVWQQMTRRNES</sequence>
<dbReference type="Gene3D" id="1.25.10.10">
    <property type="entry name" value="Leucine-rich Repeat Variant"/>
    <property type="match status" value="1"/>
</dbReference>
<gene>
    <name evidence="2" type="ORF">FE784_13420</name>
</gene>
<evidence type="ECO:0000259" key="1">
    <source>
        <dbReference type="SMART" id="SM00932"/>
    </source>
</evidence>
<dbReference type="Pfam" id="PF08712">
    <property type="entry name" value="Nfu_N"/>
    <property type="match status" value="1"/>
</dbReference>
<dbReference type="SMART" id="SM00567">
    <property type="entry name" value="EZ_HEAT"/>
    <property type="match status" value="3"/>
</dbReference>
<dbReference type="SMART" id="SM00932">
    <property type="entry name" value="Nfu_N"/>
    <property type="match status" value="1"/>
</dbReference>
<dbReference type="PANTHER" id="PTHR12697:SF37">
    <property type="entry name" value="CONSERVED VIRULENCE FACTOR C"/>
    <property type="match status" value="1"/>
</dbReference>
<dbReference type="Pfam" id="PF13646">
    <property type="entry name" value="HEAT_2"/>
    <property type="match status" value="1"/>
</dbReference>